<dbReference type="PANTHER" id="PTHR36529:SF1">
    <property type="entry name" value="GLYCOSYLTRANSFERASE"/>
    <property type="match status" value="1"/>
</dbReference>
<dbReference type="SUPFAM" id="SSF53448">
    <property type="entry name" value="Nucleotide-diphospho-sugar transferases"/>
    <property type="match status" value="1"/>
</dbReference>
<comment type="caution">
    <text evidence="1">The sequence shown here is derived from an EMBL/GenBank/DDBJ whole genome shotgun (WGS) entry which is preliminary data.</text>
</comment>
<protein>
    <submittedName>
        <fullName evidence="1">Glycosyltransferase</fullName>
    </submittedName>
</protein>
<keyword evidence="2" id="KW-1185">Reference proteome</keyword>
<dbReference type="InterPro" id="IPR018641">
    <property type="entry name" value="Trfase_1_rSAM/seldom-assoc"/>
</dbReference>
<dbReference type="Pfam" id="PF09837">
    <property type="entry name" value="DUF2064"/>
    <property type="match status" value="1"/>
</dbReference>
<sequence length="221" mass="24149">MATKIINGALAVFVKTPEYSPIKTRLAAQIGKTKALAIYNAMLHVAAAVMRTVQAHGIAVWWAVAEEKALAHPRWKEFPTMHSGQGGLGSRLHHVYSTLQAQYGRVALIGSDCPQMSATAVAEALNLARKNTVIGPSQDGGFYLFAAARDIPANVWLDVAYSRDDTLTQLLRALDDTTTRLPILTDIDDTDSLHVATKKLRHADLLEQRKLAEVLTNIKQV</sequence>
<dbReference type="EMBL" id="JANQAO010000003">
    <property type="protein sequence ID" value="MDM5147911.1"/>
    <property type="molecule type" value="Genomic_DNA"/>
</dbReference>
<dbReference type="Proteomes" id="UP001168167">
    <property type="component" value="Unassembled WGS sequence"/>
</dbReference>
<reference evidence="1" key="2">
    <citation type="journal article" date="2023" name="Microbiome">
        <title>Synthase-selected sorting approach identifies a beta-lactone synthase in a nudibranch symbiotic bacterium.</title>
        <authorList>
            <person name="Dzunkova M."/>
            <person name="La Clair J.J."/>
            <person name="Tyml T."/>
            <person name="Doud D."/>
            <person name="Schulz F."/>
            <person name="Piquer-Esteban S."/>
            <person name="Porcel Sanchis D."/>
            <person name="Osborn A."/>
            <person name="Robinson D."/>
            <person name="Louie K.B."/>
            <person name="Bowen B.P."/>
            <person name="Bowers R.M."/>
            <person name="Lee J."/>
            <person name="Arnau V."/>
            <person name="Diaz-Villanueva W."/>
            <person name="Stepanauskas R."/>
            <person name="Gosliner T."/>
            <person name="Date S.V."/>
            <person name="Northen T.R."/>
            <person name="Cheng J.F."/>
            <person name="Burkart M.D."/>
            <person name="Woyke T."/>
        </authorList>
    </citation>
    <scope>NUCLEOTIDE SEQUENCE</scope>
    <source>
        <strain evidence="1">Df01</strain>
    </source>
</reference>
<evidence type="ECO:0000313" key="1">
    <source>
        <dbReference type="EMBL" id="MDM5147911.1"/>
    </source>
</evidence>
<proteinExistence type="predicted"/>
<reference evidence="1" key="1">
    <citation type="submission" date="2022-08" db="EMBL/GenBank/DDBJ databases">
        <authorList>
            <person name="Dzunkova M."/>
            <person name="La Clair J."/>
            <person name="Tyml T."/>
            <person name="Doud D."/>
            <person name="Schulz F."/>
            <person name="Piquer S."/>
            <person name="Porcel Sanchis D."/>
            <person name="Osborn A."/>
            <person name="Robinson D."/>
            <person name="Louie K.B."/>
            <person name="Bowen B.P."/>
            <person name="Bowers R."/>
            <person name="Lee J."/>
            <person name="Arnau Llombart V."/>
            <person name="Diaz Villanueva W."/>
            <person name="Gosliner T."/>
            <person name="Northen T."/>
            <person name="Cheng J.-F."/>
            <person name="Burkart M.D."/>
            <person name="Woyke T."/>
        </authorList>
    </citation>
    <scope>NUCLEOTIDE SEQUENCE</scope>
    <source>
        <strain evidence="1">Df01</strain>
    </source>
</reference>
<organism evidence="1 2">
    <name type="scientific">Candidatus Doriopsillibacter californiensis</name>
    <dbReference type="NCBI Taxonomy" id="2970740"/>
    <lineage>
        <taxon>Bacteria</taxon>
        <taxon>Pseudomonadati</taxon>
        <taxon>Pseudomonadota</taxon>
        <taxon>Gammaproteobacteria</taxon>
        <taxon>Candidatus Tethybacterales</taxon>
        <taxon>Candidatus Persebacteraceae</taxon>
        <taxon>Candidatus Doriopsillibacter</taxon>
    </lineage>
</organism>
<name>A0ABT7QMI2_9GAMM</name>
<dbReference type="InterPro" id="IPR029044">
    <property type="entry name" value="Nucleotide-diphossugar_trans"/>
</dbReference>
<evidence type="ECO:0000313" key="2">
    <source>
        <dbReference type="Proteomes" id="UP001168167"/>
    </source>
</evidence>
<gene>
    <name evidence="1" type="ORF">NQX30_05960</name>
</gene>
<dbReference type="Gene3D" id="3.90.550.10">
    <property type="entry name" value="Spore Coat Polysaccharide Biosynthesis Protein SpsA, Chain A"/>
    <property type="match status" value="1"/>
</dbReference>
<dbReference type="PANTHER" id="PTHR36529">
    <property type="entry name" value="SLL1095 PROTEIN"/>
    <property type="match status" value="1"/>
</dbReference>
<accession>A0ABT7QMI2</accession>